<organism evidence="1 2">
    <name type="scientific">Nelumbo nucifera</name>
    <name type="common">Sacred lotus</name>
    <dbReference type="NCBI Taxonomy" id="4432"/>
    <lineage>
        <taxon>Eukaryota</taxon>
        <taxon>Viridiplantae</taxon>
        <taxon>Streptophyta</taxon>
        <taxon>Embryophyta</taxon>
        <taxon>Tracheophyta</taxon>
        <taxon>Spermatophyta</taxon>
        <taxon>Magnoliopsida</taxon>
        <taxon>Proteales</taxon>
        <taxon>Nelumbonaceae</taxon>
        <taxon>Nelumbo</taxon>
    </lineage>
</organism>
<protein>
    <submittedName>
        <fullName evidence="2">Uncharacterized protein LOC104596530</fullName>
    </submittedName>
</protein>
<evidence type="ECO:0000313" key="1">
    <source>
        <dbReference type="Proteomes" id="UP000189703"/>
    </source>
</evidence>
<gene>
    <name evidence="2" type="primary">LOC104596530</name>
</gene>
<dbReference type="GeneID" id="104596530"/>
<sequence length="102" mass="11564">MFSLSSSYGCRLLSRTTLNHDNNLGCGWRSIQISFHQWHCRFERGVQKLGSIPSSKTLAVEVLRAPQNENDAVREETARRLPTFEAEALVTLKNCFSLVHNS</sequence>
<evidence type="ECO:0000313" key="2">
    <source>
        <dbReference type="RefSeq" id="XP_010256028.1"/>
    </source>
</evidence>
<dbReference type="OrthoDB" id="542507at2759"/>
<accession>A0A1U8A444</accession>
<dbReference type="AlphaFoldDB" id="A0A1U8A444"/>
<name>A0A1U8A444_NELNU</name>
<proteinExistence type="predicted"/>
<dbReference type="RefSeq" id="XP_010256028.1">
    <property type="nucleotide sequence ID" value="XM_010257726.2"/>
</dbReference>
<dbReference type="KEGG" id="nnu:104596530"/>
<dbReference type="Proteomes" id="UP000189703">
    <property type="component" value="Unplaced"/>
</dbReference>
<keyword evidence="1" id="KW-1185">Reference proteome</keyword>
<reference evidence="2" key="1">
    <citation type="submission" date="2025-08" db="UniProtKB">
        <authorList>
            <consortium name="RefSeq"/>
        </authorList>
    </citation>
    <scope>IDENTIFICATION</scope>
</reference>
<dbReference type="InParanoid" id="A0A1U8A444"/>